<dbReference type="CDD" id="cd06558">
    <property type="entry name" value="crotonase-like"/>
    <property type="match status" value="1"/>
</dbReference>
<evidence type="ECO:0000313" key="3">
    <source>
        <dbReference type="Proteomes" id="UP001465331"/>
    </source>
</evidence>
<sequence>MNDEVLGVDALRALRGAGDDAHHPLAETPYLLCDARGLDGDIALTEWLRTRPCPVIAVSPEASAHACDVVAGSERELRAITASIRRAPLAATVLVQVLRTIEHLPLDAALVVESLAYATLQGGREFRDWLASYRAPPPADCDSGPAVVIERENECLTLTLNRPSNRNAMSVEMRDALCEALQLAVCDDGIARLRIRARGKCFSTGGDLAEFGSTPDSATAHAVRSLALPGRLLARCAERATVEVHGACVGSGIEFPAFAGRIEARADAWFQLPELKYGLIPGAGGCVSISRRIGRERTAWLVLSGQRIGAQTALEWGLVDAVVGA</sequence>
<dbReference type="PANTHER" id="PTHR43802">
    <property type="entry name" value="ENOYL-COA HYDRATASE"/>
    <property type="match status" value="1"/>
</dbReference>
<accession>A0ABV2A5S6</accession>
<dbReference type="EMBL" id="JBEPIJ010000001">
    <property type="protein sequence ID" value="MES0872567.1"/>
    <property type="molecule type" value="Genomic_DNA"/>
</dbReference>
<organism evidence="2 3">
    <name type="scientific">Sinimarinibacterium thermocellulolyticum</name>
    <dbReference type="NCBI Taxonomy" id="3170016"/>
    <lineage>
        <taxon>Bacteria</taxon>
        <taxon>Pseudomonadati</taxon>
        <taxon>Pseudomonadota</taxon>
        <taxon>Gammaproteobacteria</taxon>
        <taxon>Nevskiales</taxon>
        <taxon>Nevskiaceae</taxon>
        <taxon>Sinimarinibacterium</taxon>
    </lineage>
</organism>
<protein>
    <submittedName>
        <fullName evidence="2">Enoyl-CoA hydratase/isomerase family protein</fullName>
    </submittedName>
</protein>
<reference evidence="2 3" key="1">
    <citation type="submission" date="2024-06" db="EMBL/GenBank/DDBJ databases">
        <authorList>
            <person name="Li Z."/>
            <person name="Jiang Y."/>
        </authorList>
    </citation>
    <scope>NUCLEOTIDE SEQUENCE [LARGE SCALE GENOMIC DNA]</scope>
    <source>
        <strain evidence="2 3">HSW-8</strain>
    </source>
</reference>
<proteinExistence type="inferred from homology"/>
<dbReference type="InterPro" id="IPR001753">
    <property type="entry name" value="Enoyl-CoA_hydra/iso"/>
</dbReference>
<dbReference type="PANTHER" id="PTHR43802:SF1">
    <property type="entry name" value="IP11341P-RELATED"/>
    <property type="match status" value="1"/>
</dbReference>
<evidence type="ECO:0000256" key="1">
    <source>
        <dbReference type="ARBA" id="ARBA00005254"/>
    </source>
</evidence>
<dbReference type="SUPFAM" id="SSF52096">
    <property type="entry name" value="ClpP/crotonase"/>
    <property type="match status" value="1"/>
</dbReference>
<name>A0ABV2A5S6_9GAMM</name>
<evidence type="ECO:0000313" key="2">
    <source>
        <dbReference type="EMBL" id="MES0872567.1"/>
    </source>
</evidence>
<dbReference type="Proteomes" id="UP001465331">
    <property type="component" value="Unassembled WGS sequence"/>
</dbReference>
<dbReference type="Pfam" id="PF00378">
    <property type="entry name" value="ECH_1"/>
    <property type="match status" value="1"/>
</dbReference>
<dbReference type="Gene3D" id="3.90.226.10">
    <property type="entry name" value="2-enoyl-CoA Hydratase, Chain A, domain 1"/>
    <property type="match status" value="1"/>
</dbReference>
<dbReference type="RefSeq" id="WP_352886518.1">
    <property type="nucleotide sequence ID" value="NZ_JBEPIJ010000001.1"/>
</dbReference>
<dbReference type="InterPro" id="IPR029045">
    <property type="entry name" value="ClpP/crotonase-like_dom_sf"/>
</dbReference>
<keyword evidence="3" id="KW-1185">Reference proteome</keyword>
<gene>
    <name evidence="2" type="ORF">ABSH63_00875</name>
</gene>
<comment type="similarity">
    <text evidence="1">Belongs to the enoyl-CoA hydratase/isomerase family.</text>
</comment>
<comment type="caution">
    <text evidence="2">The sequence shown here is derived from an EMBL/GenBank/DDBJ whole genome shotgun (WGS) entry which is preliminary data.</text>
</comment>